<dbReference type="Proteomes" id="UP000030750">
    <property type="component" value="Unassembled WGS sequence"/>
</dbReference>
<organism evidence="2 3">
    <name type="scientific">Eimeria brunetti</name>
    <dbReference type="NCBI Taxonomy" id="51314"/>
    <lineage>
        <taxon>Eukaryota</taxon>
        <taxon>Sar</taxon>
        <taxon>Alveolata</taxon>
        <taxon>Apicomplexa</taxon>
        <taxon>Conoidasida</taxon>
        <taxon>Coccidia</taxon>
        <taxon>Eucoccidiorida</taxon>
        <taxon>Eimeriorina</taxon>
        <taxon>Eimeriidae</taxon>
        <taxon>Eimeria</taxon>
    </lineage>
</organism>
<sequence length="280" mass="31059">MVLFDRHIRAVLKATFKLSKSTASEVFHQPSSHGGLGCTSLQTIATATQIGHAIQMLNSKDSTILAVAEGQLLEVIKRAFVYTPDSEDSDREAILAYLNGRDLGRLRKRGKKVDIRSLWSELPGNISASKTRIETGSGGSYLVKTADGSALDQEHIIRSIKQHMAGWQHDVWKEKVDQGKSVAYQTAASNAFLRGPTRLKPEEVVFALRARSAQLPTRSHLKKIKASKVSRCRHCTADPETRAHVLNHCPHSLDSKIKERHNKALERITTAIKRSWSEPG</sequence>
<evidence type="ECO:0000313" key="2">
    <source>
        <dbReference type="EMBL" id="CDJ48961.1"/>
    </source>
</evidence>
<dbReference type="OrthoDB" id="346743at2759"/>
<keyword evidence="3" id="KW-1185">Reference proteome</keyword>
<feature type="domain" description="Reverse transcriptase zinc-binding" evidence="1">
    <location>
        <begin position="204"/>
        <end position="252"/>
    </location>
</feature>
<evidence type="ECO:0000313" key="3">
    <source>
        <dbReference type="Proteomes" id="UP000030750"/>
    </source>
</evidence>
<dbReference type="InterPro" id="IPR026960">
    <property type="entry name" value="RVT-Znf"/>
</dbReference>
<accession>U6LFN8</accession>
<reference evidence="2" key="1">
    <citation type="submission" date="2013-10" db="EMBL/GenBank/DDBJ databases">
        <title>Genomic analysis of the causative agents of coccidiosis in chickens.</title>
        <authorList>
            <person name="Reid A.J."/>
            <person name="Blake D."/>
            <person name="Billington K."/>
            <person name="Browne H."/>
            <person name="Dunn M."/>
            <person name="Hung S."/>
            <person name="Kawahara F."/>
            <person name="Miranda-Saavedra D."/>
            <person name="Mourier T."/>
            <person name="Nagra H."/>
            <person name="Otto T.D."/>
            <person name="Rawlings N."/>
            <person name="Sanchez A."/>
            <person name="Sanders M."/>
            <person name="Subramaniam C."/>
            <person name="Tay Y."/>
            <person name="Dear P."/>
            <person name="Doerig C."/>
            <person name="Gruber A."/>
            <person name="Parkinson J."/>
            <person name="Shirley M."/>
            <person name="Wan K.L."/>
            <person name="Berriman M."/>
            <person name="Tomley F."/>
            <person name="Pain A."/>
        </authorList>
    </citation>
    <scope>NUCLEOTIDE SEQUENCE [LARGE SCALE GENOMIC DNA]</scope>
    <source>
        <strain evidence="2">Houghton</strain>
    </source>
</reference>
<reference evidence="2" key="2">
    <citation type="submission" date="2013-10" db="EMBL/GenBank/DDBJ databases">
        <authorList>
            <person name="Aslett M."/>
        </authorList>
    </citation>
    <scope>NUCLEOTIDE SEQUENCE [LARGE SCALE GENOMIC DNA]</scope>
    <source>
        <strain evidence="2">Houghton</strain>
    </source>
</reference>
<dbReference type="AlphaFoldDB" id="U6LFN8"/>
<evidence type="ECO:0000259" key="1">
    <source>
        <dbReference type="Pfam" id="PF13966"/>
    </source>
</evidence>
<dbReference type="EMBL" id="HG711393">
    <property type="protein sequence ID" value="CDJ48961.1"/>
    <property type="molecule type" value="Genomic_DNA"/>
</dbReference>
<name>U6LFN8_9EIME</name>
<proteinExistence type="predicted"/>
<protein>
    <recommendedName>
        <fullName evidence="1">Reverse transcriptase zinc-binding domain-containing protein</fullName>
    </recommendedName>
</protein>
<gene>
    <name evidence="2" type="ORF">EBH_0081390</name>
</gene>
<dbReference type="Pfam" id="PF13966">
    <property type="entry name" value="zf-RVT"/>
    <property type="match status" value="1"/>
</dbReference>
<dbReference type="VEuPathDB" id="ToxoDB:EBH_0081390"/>